<protein>
    <submittedName>
        <fullName evidence="2">DUF1700 domain-containing protein</fullName>
    </submittedName>
</protein>
<sequence length="247" mass="27780">MMNNNIDSKGKYLDAMQYELSKNNVTDIEDIIDQFKEHFDLKMLDGYTEQEIIKQLLNPKELALQYEDDSYSKKSVITNSIKNGSIGVMKIILLIIPYMAIIPTLISVYITVFCGFIISFSGVLAAFSMLSGITFGGVVSVPHFPIVQNTLVALICLCLSVCLVPLTYIIIKYLNRISLKFANWTVSFISGKYRLPVLMNKVIKPQKGRVLRNIILVSLFISLILFVALILSMLLQYGSVSMTEIVK</sequence>
<feature type="transmembrane region" description="Helical" evidence="1">
    <location>
        <begin position="177"/>
        <end position="193"/>
    </location>
</feature>
<keyword evidence="3" id="KW-1185">Reference proteome</keyword>
<dbReference type="EMBL" id="SXDP01000006">
    <property type="protein sequence ID" value="NEZ47309.1"/>
    <property type="molecule type" value="Genomic_DNA"/>
</dbReference>
<evidence type="ECO:0000313" key="2">
    <source>
        <dbReference type="EMBL" id="NEZ47309.1"/>
    </source>
</evidence>
<feature type="transmembrane region" description="Helical" evidence="1">
    <location>
        <begin position="151"/>
        <end position="171"/>
    </location>
</feature>
<keyword evidence="1" id="KW-0812">Transmembrane</keyword>
<dbReference type="Proteomes" id="UP000473885">
    <property type="component" value="Unassembled WGS sequence"/>
</dbReference>
<accession>A0A6M0RCK3</accession>
<feature type="transmembrane region" description="Helical" evidence="1">
    <location>
        <begin position="116"/>
        <end position="139"/>
    </location>
</feature>
<gene>
    <name evidence="2" type="ORF">FDF74_08880</name>
</gene>
<keyword evidence="1" id="KW-0472">Membrane</keyword>
<feature type="transmembrane region" description="Helical" evidence="1">
    <location>
        <begin position="214"/>
        <end position="237"/>
    </location>
</feature>
<feature type="transmembrane region" description="Helical" evidence="1">
    <location>
        <begin position="91"/>
        <end position="110"/>
    </location>
</feature>
<evidence type="ECO:0000256" key="1">
    <source>
        <dbReference type="SAM" id="Phobius"/>
    </source>
</evidence>
<organism evidence="2 3">
    <name type="scientific">Clostridium niameyense</name>
    <dbReference type="NCBI Taxonomy" id="1622073"/>
    <lineage>
        <taxon>Bacteria</taxon>
        <taxon>Bacillati</taxon>
        <taxon>Bacillota</taxon>
        <taxon>Clostridia</taxon>
        <taxon>Eubacteriales</taxon>
        <taxon>Clostridiaceae</taxon>
        <taxon>Clostridium</taxon>
    </lineage>
</organism>
<evidence type="ECO:0000313" key="3">
    <source>
        <dbReference type="Proteomes" id="UP000473885"/>
    </source>
</evidence>
<comment type="caution">
    <text evidence="2">The sequence shown here is derived from an EMBL/GenBank/DDBJ whole genome shotgun (WGS) entry which is preliminary data.</text>
</comment>
<dbReference type="Pfam" id="PF22564">
    <property type="entry name" value="HAAS"/>
    <property type="match status" value="1"/>
</dbReference>
<keyword evidence="1" id="KW-1133">Transmembrane helix</keyword>
<dbReference type="AlphaFoldDB" id="A0A6M0RCK3"/>
<name>A0A6M0RCK3_9CLOT</name>
<reference evidence="2 3" key="1">
    <citation type="submission" date="2019-04" db="EMBL/GenBank/DDBJ databases">
        <title>Genome sequencing of Clostridium botulinum Groups I-IV and Clostridium butyricum.</title>
        <authorList>
            <person name="Brunt J."/>
            <person name="Van Vliet A.H.M."/>
            <person name="Stringer S.C."/>
            <person name="Carter A.T."/>
            <person name="Peck M.W."/>
        </authorList>
    </citation>
    <scope>NUCLEOTIDE SEQUENCE [LARGE SCALE GENOMIC DNA]</scope>
    <source>
        <strain evidence="2 3">IFR 18/094</strain>
    </source>
</reference>
<proteinExistence type="predicted"/>